<evidence type="ECO:0000313" key="5">
    <source>
        <dbReference type="Proteomes" id="UP001172082"/>
    </source>
</evidence>
<gene>
    <name evidence="4" type="ORF">QQ008_27940</name>
</gene>
<dbReference type="SUPFAM" id="SSF52172">
    <property type="entry name" value="CheY-like"/>
    <property type="match status" value="1"/>
</dbReference>
<dbReference type="InterPro" id="IPR011006">
    <property type="entry name" value="CheY-like_superfamily"/>
</dbReference>
<dbReference type="SMART" id="SM00448">
    <property type="entry name" value="REC"/>
    <property type="match status" value="1"/>
</dbReference>
<feature type="modified residue" description="4-aspartylphosphate" evidence="1">
    <location>
        <position position="57"/>
    </location>
</feature>
<proteinExistence type="predicted"/>
<dbReference type="Pfam" id="PF04397">
    <property type="entry name" value="LytTR"/>
    <property type="match status" value="1"/>
</dbReference>
<evidence type="ECO:0000259" key="2">
    <source>
        <dbReference type="PROSITE" id="PS50110"/>
    </source>
</evidence>
<evidence type="ECO:0000256" key="1">
    <source>
        <dbReference type="PROSITE-ProRule" id="PRU00169"/>
    </source>
</evidence>
<name>A0ABT8KZA5_9BACT</name>
<dbReference type="Pfam" id="PF00072">
    <property type="entry name" value="Response_reg"/>
    <property type="match status" value="1"/>
</dbReference>
<accession>A0ABT8KZA5</accession>
<dbReference type="InterPro" id="IPR046947">
    <property type="entry name" value="LytR-like"/>
</dbReference>
<dbReference type="Proteomes" id="UP001172082">
    <property type="component" value="Unassembled WGS sequence"/>
</dbReference>
<organism evidence="4 5">
    <name type="scientific">Splendidivirga corallicola</name>
    <dbReference type="NCBI Taxonomy" id="3051826"/>
    <lineage>
        <taxon>Bacteria</taxon>
        <taxon>Pseudomonadati</taxon>
        <taxon>Bacteroidota</taxon>
        <taxon>Cytophagia</taxon>
        <taxon>Cytophagales</taxon>
        <taxon>Splendidivirgaceae</taxon>
        <taxon>Splendidivirga</taxon>
    </lineage>
</organism>
<dbReference type="EMBL" id="JAUJEA010000016">
    <property type="protein sequence ID" value="MDN5205247.1"/>
    <property type="molecule type" value="Genomic_DNA"/>
</dbReference>
<keyword evidence="4" id="KW-0238">DNA-binding</keyword>
<dbReference type="InterPro" id="IPR007492">
    <property type="entry name" value="LytTR_DNA-bd_dom"/>
</dbReference>
<keyword evidence="5" id="KW-1185">Reference proteome</keyword>
<dbReference type="SMART" id="SM00850">
    <property type="entry name" value="LytTR"/>
    <property type="match status" value="1"/>
</dbReference>
<dbReference type="PROSITE" id="PS50110">
    <property type="entry name" value="RESPONSE_REGULATORY"/>
    <property type="match status" value="1"/>
</dbReference>
<dbReference type="PANTHER" id="PTHR37299">
    <property type="entry name" value="TRANSCRIPTIONAL REGULATOR-RELATED"/>
    <property type="match status" value="1"/>
</dbReference>
<evidence type="ECO:0000259" key="3">
    <source>
        <dbReference type="PROSITE" id="PS50930"/>
    </source>
</evidence>
<feature type="domain" description="Response regulatory" evidence="2">
    <location>
        <begin position="6"/>
        <end position="119"/>
    </location>
</feature>
<reference evidence="4" key="1">
    <citation type="submission" date="2023-06" db="EMBL/GenBank/DDBJ databases">
        <title>Genomic of Parafulvivirga corallium.</title>
        <authorList>
            <person name="Wang G."/>
        </authorList>
    </citation>
    <scope>NUCLEOTIDE SEQUENCE</scope>
    <source>
        <strain evidence="4">BMA10</strain>
    </source>
</reference>
<comment type="caution">
    <text evidence="4">The sequence shown here is derived from an EMBL/GenBank/DDBJ whole genome shotgun (WGS) entry which is preliminary data.</text>
</comment>
<feature type="domain" description="HTH LytTR-type" evidence="3">
    <location>
        <begin position="153"/>
        <end position="257"/>
    </location>
</feature>
<dbReference type="PANTHER" id="PTHR37299:SF1">
    <property type="entry name" value="STAGE 0 SPORULATION PROTEIN A HOMOLOG"/>
    <property type="match status" value="1"/>
</dbReference>
<dbReference type="PROSITE" id="PS50930">
    <property type="entry name" value="HTH_LYTTR"/>
    <property type="match status" value="1"/>
</dbReference>
<dbReference type="GO" id="GO:0003677">
    <property type="term" value="F:DNA binding"/>
    <property type="evidence" value="ECO:0007669"/>
    <property type="project" value="UniProtKB-KW"/>
</dbReference>
<dbReference type="RefSeq" id="WP_346755269.1">
    <property type="nucleotide sequence ID" value="NZ_JAUJEA010000016.1"/>
</dbReference>
<dbReference type="Gene3D" id="2.40.50.1020">
    <property type="entry name" value="LytTr DNA-binding domain"/>
    <property type="match status" value="1"/>
</dbReference>
<evidence type="ECO:0000313" key="4">
    <source>
        <dbReference type="EMBL" id="MDN5205247.1"/>
    </source>
</evidence>
<keyword evidence="1" id="KW-0597">Phosphoprotein</keyword>
<sequence length="257" mass="29965">MQQQLSAIIVDDEAYARGIIRLMLESHDDITVLSECSNGIEAVETIKQTKPDLVFLDIQMPEVNGFDVIKEVQNYHKAYYIFTTAYDEYALKAFEVNAIDYLLKPFDDNRFEEALRRAKEQIKRKELEALSQKFINILGDIERKEDTTYLNKISIRSGGKIYFIDVANIDWIEADNQYVQIHVAGSKHILRESLTSLERSLNPQFFYRTHRSAIINIKRIKELEPHFKGDYVITLLDGTKVKLSRSRKDRLKGLLNW</sequence>
<dbReference type="Gene3D" id="3.40.50.2300">
    <property type="match status" value="1"/>
</dbReference>
<dbReference type="InterPro" id="IPR001789">
    <property type="entry name" value="Sig_transdc_resp-reg_receiver"/>
</dbReference>
<protein>
    <submittedName>
        <fullName evidence="4">LytTR family DNA-binding domain-containing protein</fullName>
    </submittedName>
</protein>